<dbReference type="InterPro" id="IPR020422">
    <property type="entry name" value="TYR_PHOSPHATASE_DUAL_dom"/>
</dbReference>
<evidence type="ECO:0000256" key="4">
    <source>
        <dbReference type="ARBA" id="ARBA00047761"/>
    </source>
</evidence>
<evidence type="ECO:0000256" key="2">
    <source>
        <dbReference type="ARBA" id="ARBA00022801"/>
    </source>
</evidence>
<accession>A0A493TUC9</accession>
<dbReference type="PANTHER" id="PTHR45948">
    <property type="entry name" value="DUAL SPECIFICITY PROTEIN PHOSPHATASE DDB_G0269404-RELATED"/>
    <property type="match status" value="1"/>
</dbReference>
<evidence type="ECO:0000259" key="9">
    <source>
        <dbReference type="PROSITE" id="PS50056"/>
    </source>
</evidence>
<reference evidence="10" key="2">
    <citation type="submission" date="2025-08" db="UniProtKB">
        <authorList>
            <consortium name="Ensembl"/>
        </authorList>
    </citation>
    <scope>IDENTIFICATION</scope>
</reference>
<dbReference type="InterPro" id="IPR000340">
    <property type="entry name" value="Dual-sp_phosphatase_cat-dom"/>
</dbReference>
<dbReference type="GO" id="GO:0005829">
    <property type="term" value="C:cytosol"/>
    <property type="evidence" value="ECO:0007669"/>
    <property type="project" value="TreeGrafter"/>
</dbReference>
<evidence type="ECO:0000256" key="3">
    <source>
        <dbReference type="ARBA" id="ARBA00022912"/>
    </source>
</evidence>
<reference evidence="10 11" key="1">
    <citation type="submission" date="2017-10" db="EMBL/GenBank/DDBJ databases">
        <title>A new Pekin duck reference genome.</title>
        <authorList>
            <person name="Hou Z.-C."/>
            <person name="Zhou Z.-K."/>
            <person name="Zhu F."/>
            <person name="Hou S.-S."/>
        </authorList>
    </citation>
    <scope>NUCLEOTIDE SEQUENCE [LARGE SCALE GENOMIC DNA]</scope>
</reference>
<dbReference type="Ensembl" id="ENSAPLT00000022449.1">
    <property type="protein sequence ID" value="ENSAPLP00000029404.1"/>
    <property type="gene ID" value="ENSAPLG00000021849.1"/>
</dbReference>
<keyword evidence="3" id="KW-0904">Protein phosphatase</keyword>
<keyword evidence="2" id="KW-0378">Hydrolase</keyword>
<dbReference type="SUPFAM" id="SSF52799">
    <property type="entry name" value="(Phosphotyrosine protein) phosphatases II"/>
    <property type="match status" value="1"/>
</dbReference>
<dbReference type="Gene3D" id="3.90.190.10">
    <property type="entry name" value="Protein tyrosine phosphatase superfamily"/>
    <property type="match status" value="1"/>
</dbReference>
<feature type="domain" description="Tyrosine-protein phosphatase" evidence="8">
    <location>
        <begin position="93"/>
        <end position="258"/>
    </location>
</feature>
<evidence type="ECO:0000256" key="6">
    <source>
        <dbReference type="ARBA" id="ARBA00051722"/>
    </source>
</evidence>
<dbReference type="InterPro" id="IPR000387">
    <property type="entry name" value="Tyr_Pase_dom"/>
</dbReference>
<comment type="catalytic activity">
    <reaction evidence="6">
        <text>O-phospho-L-tyrosyl-[protein] + H2O = L-tyrosyl-[protein] + phosphate</text>
        <dbReference type="Rhea" id="RHEA:10684"/>
        <dbReference type="Rhea" id="RHEA-COMP:10136"/>
        <dbReference type="Rhea" id="RHEA-COMP:20101"/>
        <dbReference type="ChEBI" id="CHEBI:15377"/>
        <dbReference type="ChEBI" id="CHEBI:43474"/>
        <dbReference type="ChEBI" id="CHEBI:46858"/>
        <dbReference type="ChEBI" id="CHEBI:61978"/>
        <dbReference type="EC" id="3.1.3.48"/>
    </reaction>
</comment>
<dbReference type="PROSITE" id="PS50054">
    <property type="entry name" value="TYR_PHOSPHATASE_DUAL"/>
    <property type="match status" value="1"/>
</dbReference>
<proteinExistence type="inferred from homology"/>
<evidence type="ECO:0000256" key="5">
    <source>
        <dbReference type="ARBA" id="ARBA00048336"/>
    </source>
</evidence>
<dbReference type="STRING" id="8840.ENSAPLP00000029404"/>
<comment type="catalytic activity">
    <reaction evidence="5">
        <text>O-phospho-L-threonyl-[protein] + H2O = L-threonyl-[protein] + phosphate</text>
        <dbReference type="Rhea" id="RHEA:47004"/>
        <dbReference type="Rhea" id="RHEA-COMP:11060"/>
        <dbReference type="Rhea" id="RHEA-COMP:11605"/>
        <dbReference type="ChEBI" id="CHEBI:15377"/>
        <dbReference type="ChEBI" id="CHEBI:30013"/>
        <dbReference type="ChEBI" id="CHEBI:43474"/>
        <dbReference type="ChEBI" id="CHEBI:61977"/>
        <dbReference type="EC" id="3.1.3.16"/>
    </reaction>
</comment>
<evidence type="ECO:0008006" key="12">
    <source>
        <dbReference type="Google" id="ProtNLM"/>
    </source>
</evidence>
<dbReference type="Proteomes" id="UP000016666">
    <property type="component" value="Chromosome 12"/>
</dbReference>
<dbReference type="GeneTree" id="ENSGT00940000164598"/>
<dbReference type="SMART" id="SM00195">
    <property type="entry name" value="DSPc"/>
    <property type="match status" value="1"/>
</dbReference>
<feature type="domain" description="Tyrosine specific protein phosphatases" evidence="9">
    <location>
        <begin position="179"/>
        <end position="253"/>
    </location>
</feature>
<feature type="region of interest" description="Disordered" evidence="7">
    <location>
        <begin position="290"/>
        <end position="316"/>
    </location>
</feature>
<evidence type="ECO:0000313" key="10">
    <source>
        <dbReference type="Ensembl" id="ENSAPLP00000029404.1"/>
    </source>
</evidence>
<evidence type="ECO:0000313" key="11">
    <source>
        <dbReference type="Proteomes" id="UP000016666"/>
    </source>
</evidence>
<comment type="similarity">
    <text evidence="1">Belongs to the protein-tyrosine phosphatase family. Non-receptor class dual specificity subfamily.</text>
</comment>
<keyword evidence="11" id="KW-1185">Reference proteome</keyword>
<dbReference type="Pfam" id="PF00782">
    <property type="entry name" value="DSPc"/>
    <property type="match status" value="1"/>
</dbReference>
<evidence type="ECO:0000256" key="7">
    <source>
        <dbReference type="SAM" id="MobiDB-lite"/>
    </source>
</evidence>
<dbReference type="PROSITE" id="PS50056">
    <property type="entry name" value="TYR_PHOSPHATASE_2"/>
    <property type="match status" value="1"/>
</dbReference>
<organism evidence="10 11">
    <name type="scientific">Anas platyrhynchos platyrhynchos</name>
    <name type="common">Northern mallard</name>
    <dbReference type="NCBI Taxonomy" id="8840"/>
    <lineage>
        <taxon>Eukaryota</taxon>
        <taxon>Metazoa</taxon>
        <taxon>Chordata</taxon>
        <taxon>Craniata</taxon>
        <taxon>Vertebrata</taxon>
        <taxon>Euteleostomi</taxon>
        <taxon>Archelosauria</taxon>
        <taxon>Archosauria</taxon>
        <taxon>Dinosauria</taxon>
        <taxon>Saurischia</taxon>
        <taxon>Theropoda</taxon>
        <taxon>Coelurosauria</taxon>
        <taxon>Aves</taxon>
        <taxon>Neognathae</taxon>
        <taxon>Galloanserae</taxon>
        <taxon>Anseriformes</taxon>
        <taxon>Anatidae</taxon>
        <taxon>Anatinae</taxon>
        <taxon>Anas</taxon>
    </lineage>
</organism>
<dbReference type="InterPro" id="IPR029021">
    <property type="entry name" value="Prot-tyrosine_phosphatase-like"/>
</dbReference>
<dbReference type="PROSITE" id="PS00383">
    <property type="entry name" value="TYR_PHOSPHATASE_1"/>
    <property type="match status" value="1"/>
</dbReference>
<dbReference type="GO" id="GO:0004722">
    <property type="term" value="F:protein serine/threonine phosphatase activity"/>
    <property type="evidence" value="ECO:0007669"/>
    <property type="project" value="UniProtKB-EC"/>
</dbReference>
<sequence>MRTPLAGSLPCVLNGLAWLGKDLKNCSVPTPERVLPGQYLQRGRHLAWVPSRSRVRAILGALCHPFWVFFTQAWPPCITWGWGRWLWAVLRAWWSSSGGRATSHTSLLLPDSEDVASLRRHGVTHVLSVHTGAKPVLEDMSYLCISASDSSSQNLLRESPGCPPAGCRAAESPAIFGMQHFKKCIKFIHECRLRGGGCLVHCLAGVSRSTTVLVAYLMTVTELGWERCLAATRAVRSYASPNPGFQQQLRDYESTLLDEYRAWIRRDYGRNPFKDQEELQRLLALQEQGEHREGSWAAPMVPTPPLPPSRSRRMSS</sequence>
<evidence type="ECO:0000256" key="1">
    <source>
        <dbReference type="ARBA" id="ARBA00008601"/>
    </source>
</evidence>
<reference evidence="10" key="3">
    <citation type="submission" date="2025-09" db="UniProtKB">
        <authorList>
            <consortium name="Ensembl"/>
        </authorList>
    </citation>
    <scope>IDENTIFICATION</scope>
</reference>
<evidence type="ECO:0000259" key="8">
    <source>
        <dbReference type="PROSITE" id="PS50054"/>
    </source>
</evidence>
<dbReference type="InterPro" id="IPR016130">
    <property type="entry name" value="Tyr_Pase_AS"/>
</dbReference>
<protein>
    <recommendedName>
        <fullName evidence="12">Dual specificity phosphatase 22</fullName>
    </recommendedName>
</protein>
<dbReference type="AlphaFoldDB" id="A0A493TUC9"/>
<comment type="catalytic activity">
    <reaction evidence="4">
        <text>O-phospho-L-seryl-[protein] + H2O = L-seryl-[protein] + phosphate</text>
        <dbReference type="Rhea" id="RHEA:20629"/>
        <dbReference type="Rhea" id="RHEA-COMP:9863"/>
        <dbReference type="Rhea" id="RHEA-COMP:11604"/>
        <dbReference type="ChEBI" id="CHEBI:15377"/>
        <dbReference type="ChEBI" id="CHEBI:29999"/>
        <dbReference type="ChEBI" id="CHEBI:43474"/>
        <dbReference type="ChEBI" id="CHEBI:83421"/>
        <dbReference type="EC" id="3.1.3.16"/>
    </reaction>
</comment>
<dbReference type="GO" id="GO:0007165">
    <property type="term" value="P:signal transduction"/>
    <property type="evidence" value="ECO:0007669"/>
    <property type="project" value="TreeGrafter"/>
</dbReference>
<dbReference type="GO" id="GO:0004725">
    <property type="term" value="F:protein tyrosine phosphatase activity"/>
    <property type="evidence" value="ECO:0007669"/>
    <property type="project" value="UniProtKB-EC"/>
</dbReference>
<name>A0A493TUC9_ANAPP</name>
<dbReference type="PANTHER" id="PTHR45948:SF1">
    <property type="entry name" value="TYROSINE-PROTEIN PHOSPHATASE DOMAIN-CONTAINING PROTEIN"/>
    <property type="match status" value="1"/>
</dbReference>